<reference evidence="2" key="2">
    <citation type="submission" date="2010-07" db="EMBL/GenBank/DDBJ databases">
        <authorList>
            <consortium name="The Broad Institute Genome Sequencing Platform"/>
            <consortium name="Broad Institute Genome Sequencing Center for Infectious Disease"/>
            <person name="Ma L.-J."/>
            <person name="Dead R."/>
            <person name="Young S."/>
            <person name="Zeng Q."/>
            <person name="Koehrsen M."/>
            <person name="Alvarado L."/>
            <person name="Berlin A."/>
            <person name="Chapman S.B."/>
            <person name="Chen Z."/>
            <person name="Freedman E."/>
            <person name="Gellesch M."/>
            <person name="Goldberg J."/>
            <person name="Griggs A."/>
            <person name="Gujja S."/>
            <person name="Heilman E.R."/>
            <person name="Heiman D."/>
            <person name="Hepburn T."/>
            <person name="Howarth C."/>
            <person name="Jen D."/>
            <person name="Larson L."/>
            <person name="Mehta T."/>
            <person name="Neiman D."/>
            <person name="Pearson M."/>
            <person name="Roberts A."/>
            <person name="Saif S."/>
            <person name="Shea T."/>
            <person name="Shenoy N."/>
            <person name="Sisk P."/>
            <person name="Stolte C."/>
            <person name="Sykes S."/>
            <person name="Walk T."/>
            <person name="White J."/>
            <person name="Yandava C."/>
            <person name="Haas B."/>
            <person name="Nusbaum C."/>
            <person name="Birren B."/>
        </authorList>
    </citation>
    <scope>NUCLEOTIDE SEQUENCE</scope>
    <source>
        <strain evidence="2">R3-111a-1</strain>
    </source>
</reference>
<reference evidence="3" key="5">
    <citation type="submission" date="2018-04" db="UniProtKB">
        <authorList>
            <consortium name="EnsemblFungi"/>
        </authorList>
    </citation>
    <scope>IDENTIFICATION</scope>
    <source>
        <strain evidence="3">R3-111a-1</strain>
    </source>
</reference>
<dbReference type="HOGENOM" id="CLU_1194947_0_0_1"/>
<evidence type="ECO:0000313" key="3">
    <source>
        <dbReference type="EnsemblFungi" id="EJT77460"/>
    </source>
</evidence>
<gene>
    <name evidence="3" type="primary">20347830</name>
    <name evidence="2" type="ORF">GGTG_07372</name>
</gene>
<reference evidence="3" key="4">
    <citation type="journal article" date="2015" name="G3 (Bethesda)">
        <title>Genome sequences of three phytopathogenic species of the Magnaporthaceae family of fungi.</title>
        <authorList>
            <person name="Okagaki L.H."/>
            <person name="Nunes C.C."/>
            <person name="Sailsbery J."/>
            <person name="Clay B."/>
            <person name="Brown D."/>
            <person name="John T."/>
            <person name="Oh Y."/>
            <person name="Young N."/>
            <person name="Fitzgerald M."/>
            <person name="Haas B.J."/>
            <person name="Zeng Q."/>
            <person name="Young S."/>
            <person name="Adiconis X."/>
            <person name="Fan L."/>
            <person name="Levin J.Z."/>
            <person name="Mitchell T.K."/>
            <person name="Okubara P.A."/>
            <person name="Farman M.L."/>
            <person name="Kohn L.M."/>
            <person name="Birren B."/>
            <person name="Ma L.-J."/>
            <person name="Dean R.A."/>
        </authorList>
    </citation>
    <scope>NUCLEOTIDE SEQUENCE</scope>
    <source>
        <strain evidence="3">R3-111a-1</strain>
    </source>
</reference>
<dbReference type="EnsemblFungi" id="EJT77460">
    <property type="protein sequence ID" value="EJT77460"/>
    <property type="gene ID" value="GGTG_07372"/>
</dbReference>
<sequence length="232" mass="25169">MLVVATSSAPTEARFRPVLANKIFDGRIEDWVTAGEGVREVATYKLGSLRQRGGRGPSLGRLDLAGVYLTHDAPSEGVREREDENKDKNSPAPRPAAACAASEHGCHGGHAQCLHDTADGNKHARTETVKRRMPRTPEAMKEAVEAERLASAKRVGAYVFALANWETIQARRQAASRSTYIEYTIDASKLHHGGDDPAENGDSITPAGPRHRHLIPRRHRRAGAASSSSGRQ</sequence>
<keyword evidence="4" id="KW-1185">Reference proteome</keyword>
<dbReference type="EMBL" id="GL385397">
    <property type="protein sequence ID" value="EJT77460.1"/>
    <property type="molecule type" value="Genomic_DNA"/>
</dbReference>
<dbReference type="VEuPathDB" id="FungiDB:GGTG_07372"/>
<protein>
    <submittedName>
        <fullName evidence="2 3">Uncharacterized protein</fullName>
    </submittedName>
</protein>
<name>J3P1H5_GAET3</name>
<organism evidence="2">
    <name type="scientific">Gaeumannomyces tritici (strain R3-111a-1)</name>
    <name type="common">Wheat and barley take-all root rot fungus</name>
    <name type="synonym">Gaeumannomyces graminis var. tritici</name>
    <dbReference type="NCBI Taxonomy" id="644352"/>
    <lineage>
        <taxon>Eukaryota</taxon>
        <taxon>Fungi</taxon>
        <taxon>Dikarya</taxon>
        <taxon>Ascomycota</taxon>
        <taxon>Pezizomycotina</taxon>
        <taxon>Sordariomycetes</taxon>
        <taxon>Sordariomycetidae</taxon>
        <taxon>Magnaporthales</taxon>
        <taxon>Magnaporthaceae</taxon>
        <taxon>Gaeumannomyces</taxon>
    </lineage>
</organism>
<dbReference type="GeneID" id="20347830"/>
<feature type="region of interest" description="Disordered" evidence="1">
    <location>
        <begin position="72"/>
        <end position="96"/>
    </location>
</feature>
<reference evidence="4" key="1">
    <citation type="submission" date="2010-07" db="EMBL/GenBank/DDBJ databases">
        <title>The genome sequence of Gaeumannomyces graminis var. tritici strain R3-111a-1.</title>
        <authorList>
            <consortium name="The Broad Institute Genome Sequencing Platform"/>
            <person name="Ma L.-J."/>
            <person name="Dead R."/>
            <person name="Young S."/>
            <person name="Zeng Q."/>
            <person name="Koehrsen M."/>
            <person name="Alvarado L."/>
            <person name="Berlin A."/>
            <person name="Chapman S.B."/>
            <person name="Chen Z."/>
            <person name="Freedman E."/>
            <person name="Gellesch M."/>
            <person name="Goldberg J."/>
            <person name="Griggs A."/>
            <person name="Gujja S."/>
            <person name="Heilman E.R."/>
            <person name="Heiman D."/>
            <person name="Hepburn T."/>
            <person name="Howarth C."/>
            <person name="Jen D."/>
            <person name="Larson L."/>
            <person name="Mehta T."/>
            <person name="Neiman D."/>
            <person name="Pearson M."/>
            <person name="Roberts A."/>
            <person name="Saif S."/>
            <person name="Shea T."/>
            <person name="Shenoy N."/>
            <person name="Sisk P."/>
            <person name="Stolte C."/>
            <person name="Sykes S."/>
            <person name="Walk T."/>
            <person name="White J."/>
            <person name="Yandava C."/>
            <person name="Haas B."/>
            <person name="Nusbaum C."/>
            <person name="Birren B."/>
        </authorList>
    </citation>
    <scope>NUCLEOTIDE SEQUENCE [LARGE SCALE GENOMIC DNA]</scope>
    <source>
        <strain evidence="4">R3-111a-1</strain>
    </source>
</reference>
<evidence type="ECO:0000313" key="4">
    <source>
        <dbReference type="Proteomes" id="UP000006039"/>
    </source>
</evidence>
<accession>J3P1H5</accession>
<evidence type="ECO:0000313" key="2">
    <source>
        <dbReference type="EMBL" id="EJT77460.1"/>
    </source>
</evidence>
<proteinExistence type="predicted"/>
<feature type="region of interest" description="Disordered" evidence="1">
    <location>
        <begin position="190"/>
        <end position="232"/>
    </location>
</feature>
<reference evidence="2" key="3">
    <citation type="submission" date="2010-09" db="EMBL/GenBank/DDBJ databases">
        <title>Annotation of Gaeumannomyces graminis var. tritici R3-111a-1.</title>
        <authorList>
            <consortium name="The Broad Institute Genome Sequencing Platform"/>
            <person name="Ma L.-J."/>
            <person name="Dead R."/>
            <person name="Young S.K."/>
            <person name="Zeng Q."/>
            <person name="Gargeya S."/>
            <person name="Fitzgerald M."/>
            <person name="Haas B."/>
            <person name="Abouelleil A."/>
            <person name="Alvarado L."/>
            <person name="Arachchi H.M."/>
            <person name="Berlin A."/>
            <person name="Brown A."/>
            <person name="Chapman S.B."/>
            <person name="Chen Z."/>
            <person name="Dunbar C."/>
            <person name="Freedman E."/>
            <person name="Gearin G."/>
            <person name="Gellesch M."/>
            <person name="Goldberg J."/>
            <person name="Griggs A."/>
            <person name="Gujja S."/>
            <person name="Heiman D."/>
            <person name="Howarth C."/>
            <person name="Larson L."/>
            <person name="Lui A."/>
            <person name="MacDonald P.J.P."/>
            <person name="Mehta T."/>
            <person name="Montmayeur A."/>
            <person name="Murphy C."/>
            <person name="Neiman D."/>
            <person name="Pearson M."/>
            <person name="Priest M."/>
            <person name="Roberts A."/>
            <person name="Saif S."/>
            <person name="Shea T."/>
            <person name="Shenoy N."/>
            <person name="Sisk P."/>
            <person name="Stolte C."/>
            <person name="Sykes S."/>
            <person name="Yandava C."/>
            <person name="Wortman J."/>
            <person name="Nusbaum C."/>
            <person name="Birren B."/>
        </authorList>
    </citation>
    <scope>NUCLEOTIDE SEQUENCE</scope>
    <source>
        <strain evidence="2">R3-111a-1</strain>
    </source>
</reference>
<dbReference type="Proteomes" id="UP000006039">
    <property type="component" value="Unassembled WGS sequence"/>
</dbReference>
<feature type="compositionally biased region" description="Low complexity" evidence="1">
    <location>
        <begin position="223"/>
        <end position="232"/>
    </location>
</feature>
<dbReference type="RefSeq" id="XP_009223460.1">
    <property type="nucleotide sequence ID" value="XM_009225196.1"/>
</dbReference>
<dbReference type="AlphaFoldDB" id="J3P1H5"/>
<evidence type="ECO:0000256" key="1">
    <source>
        <dbReference type="SAM" id="MobiDB-lite"/>
    </source>
</evidence>
<feature type="compositionally biased region" description="Basic residues" evidence="1">
    <location>
        <begin position="209"/>
        <end position="222"/>
    </location>
</feature>
<feature type="compositionally biased region" description="Basic and acidic residues" evidence="1">
    <location>
        <begin position="73"/>
        <end position="89"/>
    </location>
</feature>